<dbReference type="Proteomes" id="UP000319894">
    <property type="component" value="Unassembled WGS sequence"/>
</dbReference>
<accession>A0A554MXD7</accession>
<sequence>MAGCPGSPADMEGVTLTSMMAVDYCFGDGPVSDANEWFLLLNGVGVSAFLGGLSLVAYRRLVSFHRFLFG</sequence>
<dbReference type="AlphaFoldDB" id="A0A554MXD7"/>
<reference evidence="2 3" key="1">
    <citation type="submission" date="2018-06" db="EMBL/GenBank/DDBJ databases">
        <title>Natronomonas sp. F16-60 a new haloarchaeon isolated from a solar saltern of Isla Cristina, Huelva, Spain.</title>
        <authorList>
            <person name="Duran-Viseras A."/>
            <person name="Sanchez-Porro C."/>
            <person name="Ventosa A."/>
        </authorList>
    </citation>
    <scope>NUCLEOTIDE SEQUENCE [LARGE SCALE GENOMIC DNA]</scope>
    <source>
        <strain evidence="2 3">F16-60</strain>
    </source>
</reference>
<keyword evidence="1" id="KW-1133">Transmembrane helix</keyword>
<feature type="transmembrane region" description="Helical" evidence="1">
    <location>
        <begin position="37"/>
        <end position="58"/>
    </location>
</feature>
<proteinExistence type="predicted"/>
<keyword evidence="1" id="KW-0472">Membrane</keyword>
<comment type="caution">
    <text evidence="2">The sequence shown here is derived from an EMBL/GenBank/DDBJ whole genome shotgun (WGS) entry which is preliminary data.</text>
</comment>
<name>A0A554MXD7_9EURY</name>
<evidence type="ECO:0000256" key="1">
    <source>
        <dbReference type="SAM" id="Phobius"/>
    </source>
</evidence>
<keyword evidence="3" id="KW-1185">Reference proteome</keyword>
<dbReference type="InParanoid" id="A0A554MXD7"/>
<evidence type="ECO:0000313" key="3">
    <source>
        <dbReference type="Proteomes" id="UP000319894"/>
    </source>
</evidence>
<protein>
    <submittedName>
        <fullName evidence="2">Uncharacterized protein</fullName>
    </submittedName>
</protein>
<keyword evidence="1" id="KW-0812">Transmembrane</keyword>
<evidence type="ECO:0000313" key="2">
    <source>
        <dbReference type="EMBL" id="TSD09797.1"/>
    </source>
</evidence>
<organism evidence="2 3">
    <name type="scientific">Haloglomus irregulare</name>
    <dbReference type="NCBI Taxonomy" id="2234134"/>
    <lineage>
        <taxon>Archaea</taxon>
        <taxon>Methanobacteriati</taxon>
        <taxon>Methanobacteriota</taxon>
        <taxon>Stenosarchaea group</taxon>
        <taxon>Halobacteria</taxon>
        <taxon>Halobacteriales</taxon>
        <taxon>Natronomonadaceae</taxon>
        <taxon>Haloglomus</taxon>
    </lineage>
</organism>
<gene>
    <name evidence="2" type="ORF">DP107_14175</name>
</gene>
<dbReference type="EMBL" id="QMDX01000010">
    <property type="protein sequence ID" value="TSD09797.1"/>
    <property type="molecule type" value="Genomic_DNA"/>
</dbReference>